<dbReference type="Pfam" id="PF05901">
    <property type="entry name" value="Excalibur"/>
    <property type="match status" value="1"/>
</dbReference>
<keyword evidence="4" id="KW-1185">Reference proteome</keyword>
<feature type="compositionally biased region" description="Low complexity" evidence="1">
    <location>
        <begin position="68"/>
        <end position="115"/>
    </location>
</feature>
<accession>J0MYE1</accession>
<dbReference type="InterPro" id="IPR008613">
    <property type="entry name" value="Excalibur_Ca-bd_domain"/>
</dbReference>
<dbReference type="CDD" id="cd06577">
    <property type="entry name" value="PASTA_pknB"/>
    <property type="match status" value="1"/>
</dbReference>
<dbReference type="SMART" id="SM00894">
    <property type="entry name" value="Excalibur"/>
    <property type="match status" value="1"/>
</dbReference>
<proteinExistence type="predicted"/>
<dbReference type="EMBL" id="AKFT01000177">
    <property type="protein sequence ID" value="EJF39444.1"/>
    <property type="molecule type" value="Genomic_DNA"/>
</dbReference>
<sequence>MSVTAPGYSSGGKREAGLTSSPSYTDADGEESVWNSSDWSVTSQDPAAGEQVPADQAITLTVNDDSAEAAASASASASAAAAEASASAAASEQAAQDEPVQDEPAQPEEPAQRPQQDPKKSTSTYYANCTEAKAAGAAPMYEGDPGYRSGLDRDHDGIACDK</sequence>
<evidence type="ECO:0000256" key="1">
    <source>
        <dbReference type="SAM" id="MobiDB-lite"/>
    </source>
</evidence>
<feature type="compositionally biased region" description="Basic and acidic residues" evidence="1">
    <location>
        <begin position="150"/>
        <end position="162"/>
    </location>
</feature>
<reference evidence="3 4" key="1">
    <citation type="submission" date="2012-05" db="EMBL/GenBank/DDBJ databases">
        <authorList>
            <person name="Harkins D.M."/>
            <person name="Madupu R."/>
            <person name="Durkin A.S."/>
            <person name="Torralba M."/>
            <person name="Methe B."/>
            <person name="Sutton G.G."/>
            <person name="Nelson K.E."/>
        </authorList>
    </citation>
    <scope>NUCLEOTIDE SEQUENCE [LARGE SCALE GENOMIC DNA]</scope>
    <source>
        <strain evidence="3 4">F0489</strain>
    </source>
</reference>
<name>J0MYE1_9ACTO</name>
<gene>
    <name evidence="3" type="ORF">HMPREF1318_0003</name>
</gene>
<feature type="region of interest" description="Disordered" evidence="1">
    <location>
        <begin position="1"/>
        <end position="162"/>
    </location>
</feature>
<dbReference type="Pfam" id="PF03793">
    <property type="entry name" value="PASTA"/>
    <property type="match status" value="1"/>
</dbReference>
<dbReference type="Gene3D" id="3.30.10.20">
    <property type="match status" value="1"/>
</dbReference>
<evidence type="ECO:0000313" key="4">
    <source>
        <dbReference type="Proteomes" id="UP000002941"/>
    </source>
</evidence>
<dbReference type="eggNOG" id="COG2815">
    <property type="taxonomic scope" value="Bacteria"/>
</dbReference>
<protein>
    <submittedName>
        <fullName evidence="3">Excalibur domain protein</fullName>
    </submittedName>
</protein>
<dbReference type="Proteomes" id="UP000002941">
    <property type="component" value="Unassembled WGS sequence"/>
</dbReference>
<dbReference type="AlphaFoldDB" id="J0MYE1"/>
<dbReference type="InterPro" id="IPR005543">
    <property type="entry name" value="PASTA_dom"/>
</dbReference>
<feature type="domain" description="Excalibur calcium-binding" evidence="2">
    <location>
        <begin position="125"/>
        <end position="161"/>
    </location>
</feature>
<dbReference type="PATRIC" id="fig|1125718.3.peg.2171"/>
<evidence type="ECO:0000259" key="2">
    <source>
        <dbReference type="SMART" id="SM00894"/>
    </source>
</evidence>
<organism evidence="3 4">
    <name type="scientific">Actinomyces massiliensis F0489</name>
    <dbReference type="NCBI Taxonomy" id="1125718"/>
    <lineage>
        <taxon>Bacteria</taxon>
        <taxon>Bacillati</taxon>
        <taxon>Actinomycetota</taxon>
        <taxon>Actinomycetes</taxon>
        <taxon>Actinomycetales</taxon>
        <taxon>Actinomycetaceae</taxon>
        <taxon>Actinomyces</taxon>
    </lineage>
</organism>
<comment type="caution">
    <text evidence="3">The sequence shown here is derived from an EMBL/GenBank/DDBJ whole genome shotgun (WGS) entry which is preliminary data.</text>
</comment>
<evidence type="ECO:0000313" key="3">
    <source>
        <dbReference type="EMBL" id="EJF39444.1"/>
    </source>
</evidence>
<feature type="compositionally biased region" description="Polar residues" evidence="1">
    <location>
        <begin position="33"/>
        <end position="45"/>
    </location>
</feature>